<dbReference type="EMBL" id="CP139858">
    <property type="protein sequence ID" value="WQB97478.1"/>
    <property type="molecule type" value="Genomic_DNA"/>
</dbReference>
<dbReference type="RefSeq" id="WP_322418092.1">
    <property type="nucleotide sequence ID" value="NZ_CP139858.1"/>
</dbReference>
<dbReference type="Proteomes" id="UP001322481">
    <property type="component" value="Chromosome"/>
</dbReference>
<sequence length="158" mass="18569">MQTRNDGTHVILPAAAPIERRPDRARLPVTLLRQTDGKLRHGGLSAAFVQPKHPVAERGRLHGASEINARTRDRDAENRFVYYRRLEEERRWQKILSKYDRLRRQDKSAHIARRSGGCSCLIFWRVPHIAGHRRNVYEEAKVLYLFFFFHIAVPRHGR</sequence>
<proteinExistence type="predicted"/>
<accession>A0ABZ0VJQ1</accession>
<evidence type="ECO:0008006" key="3">
    <source>
        <dbReference type="Google" id="ProtNLM"/>
    </source>
</evidence>
<organism evidence="1 2">
    <name type="scientific">Mesorhizobium huakuii</name>
    <dbReference type="NCBI Taxonomy" id="28104"/>
    <lineage>
        <taxon>Bacteria</taxon>
        <taxon>Pseudomonadati</taxon>
        <taxon>Pseudomonadota</taxon>
        <taxon>Alphaproteobacteria</taxon>
        <taxon>Hyphomicrobiales</taxon>
        <taxon>Phyllobacteriaceae</taxon>
        <taxon>Mesorhizobium</taxon>
    </lineage>
</organism>
<evidence type="ECO:0000313" key="2">
    <source>
        <dbReference type="Proteomes" id="UP001322481"/>
    </source>
</evidence>
<evidence type="ECO:0000313" key="1">
    <source>
        <dbReference type="EMBL" id="WQB97478.1"/>
    </source>
</evidence>
<keyword evidence="2" id="KW-1185">Reference proteome</keyword>
<name>A0ABZ0VJQ1_9HYPH</name>
<protein>
    <recommendedName>
        <fullName evidence="3">Transposase</fullName>
    </recommendedName>
</protein>
<gene>
    <name evidence="1" type="ORF">U0R22_001608</name>
</gene>
<reference evidence="1 2" key="1">
    <citation type="submission" date="2023-11" db="EMBL/GenBank/DDBJ databases">
        <authorList>
            <person name="Panchal A.K."/>
            <person name="Meaney J.S."/>
            <person name="Karas B.J."/>
            <person name="diCenzo G.C."/>
        </authorList>
    </citation>
    <scope>NUCLEOTIDE SEQUENCE [LARGE SCALE GENOMIC DNA]</scope>
    <source>
        <strain evidence="1 2">NZP2235</strain>
    </source>
</reference>